<dbReference type="InterPro" id="IPR017930">
    <property type="entry name" value="Myb_dom"/>
</dbReference>
<accession>A0A6N2AFZ1</accession>
<dbReference type="AlphaFoldDB" id="A0A6N2AFZ1"/>
<proteinExistence type="predicted"/>
<dbReference type="Gene3D" id="1.10.10.60">
    <property type="entry name" value="Homeodomain-like"/>
    <property type="match status" value="1"/>
</dbReference>
<feature type="domain" description="Myb-like" evidence="3">
    <location>
        <begin position="7"/>
        <end position="41"/>
    </location>
</feature>
<protein>
    <submittedName>
        <fullName evidence="5">Uncharacterized protein</fullName>
    </submittedName>
</protein>
<evidence type="ECO:0000313" key="5">
    <source>
        <dbReference type="EMBL" id="TMW80558.1"/>
    </source>
</evidence>
<dbReference type="SUPFAM" id="SSF46689">
    <property type="entry name" value="Homeodomain-like"/>
    <property type="match status" value="1"/>
</dbReference>
<dbReference type="PROSITE" id="PS50090">
    <property type="entry name" value="MYB_LIKE"/>
    <property type="match status" value="1"/>
</dbReference>
<dbReference type="CDD" id="cd00167">
    <property type="entry name" value="SANT"/>
    <property type="match status" value="1"/>
</dbReference>
<sequence length="193" mass="21931">MKMCQIKRQWNPGEDELLKKLIEEHGAKNWSFISQFIPNSSMSEDLTFEKPQLPLKRSSSVGTGINLGSPSKSHLSNLEFSRFPLLCLYPPTIPPCQCFPHSTYSPVIPYPFTSLTLYEFYLNNLSISRYPWLRLYPYIAPLSEIFPFSSGSPVLPGPSTTLSLSLPRFKSRKNSNLINRIDQEDEVTHVSAS</sequence>
<dbReference type="InterPro" id="IPR001005">
    <property type="entry name" value="SANT/Myb"/>
</dbReference>
<dbReference type="Pfam" id="PF00249">
    <property type="entry name" value="Myb_DNA-binding"/>
    <property type="match status" value="1"/>
</dbReference>
<evidence type="ECO:0000256" key="1">
    <source>
        <dbReference type="ARBA" id="ARBA00004123"/>
    </source>
</evidence>
<feature type="non-terminal residue" evidence="5">
    <location>
        <position position="193"/>
    </location>
</feature>
<evidence type="ECO:0000256" key="2">
    <source>
        <dbReference type="ARBA" id="ARBA00023242"/>
    </source>
</evidence>
<evidence type="ECO:0000259" key="4">
    <source>
        <dbReference type="PROSITE" id="PS51294"/>
    </source>
</evidence>
<keyword evidence="2" id="KW-0539">Nucleus</keyword>
<dbReference type="InterPro" id="IPR009057">
    <property type="entry name" value="Homeodomain-like_sf"/>
</dbReference>
<dbReference type="GO" id="GO:0000976">
    <property type="term" value="F:transcription cis-regulatory region binding"/>
    <property type="evidence" value="ECO:0007669"/>
    <property type="project" value="UniProtKB-ARBA"/>
</dbReference>
<comment type="caution">
    <text evidence="5">The sequence shown here is derived from an EMBL/GenBank/DDBJ whole genome shotgun (WGS) entry which is preliminary data.</text>
</comment>
<dbReference type="EMBL" id="RXGB01049991">
    <property type="protein sequence ID" value="TMW80558.1"/>
    <property type="molecule type" value="Genomic_DNA"/>
</dbReference>
<comment type="subcellular location">
    <subcellularLocation>
        <location evidence="1">Nucleus</location>
    </subcellularLocation>
</comment>
<dbReference type="PROSITE" id="PS51294">
    <property type="entry name" value="HTH_MYB"/>
    <property type="match status" value="1"/>
</dbReference>
<feature type="domain" description="HTH myb-type" evidence="4">
    <location>
        <begin position="1"/>
        <end position="39"/>
    </location>
</feature>
<dbReference type="GO" id="GO:0005634">
    <property type="term" value="C:nucleus"/>
    <property type="evidence" value="ECO:0007669"/>
    <property type="project" value="UniProtKB-SubCell"/>
</dbReference>
<gene>
    <name evidence="5" type="ORF">EJD97_018368</name>
</gene>
<reference evidence="5" key="1">
    <citation type="submission" date="2019-05" db="EMBL/GenBank/DDBJ databases">
        <title>The de novo reference genome and transcriptome assemblies of the wild tomato species Solanum chilense.</title>
        <authorList>
            <person name="Stam R."/>
            <person name="Nosenko T."/>
            <person name="Hoerger A.C."/>
            <person name="Stephan W."/>
            <person name="Seidel M.A."/>
            <person name="Kuhn J.M.M."/>
            <person name="Haberer G."/>
            <person name="Tellier A."/>
        </authorList>
    </citation>
    <scope>NUCLEOTIDE SEQUENCE</scope>
    <source>
        <tissue evidence="5">Mature leaves</tissue>
    </source>
</reference>
<evidence type="ECO:0000259" key="3">
    <source>
        <dbReference type="PROSITE" id="PS50090"/>
    </source>
</evidence>
<dbReference type="GO" id="GO:0010597">
    <property type="term" value="P:green leaf volatile biosynthetic process"/>
    <property type="evidence" value="ECO:0007669"/>
    <property type="project" value="UniProtKB-ARBA"/>
</dbReference>
<organism evidence="5">
    <name type="scientific">Solanum chilense</name>
    <name type="common">Tomato</name>
    <name type="synonym">Lycopersicon chilense</name>
    <dbReference type="NCBI Taxonomy" id="4083"/>
    <lineage>
        <taxon>Eukaryota</taxon>
        <taxon>Viridiplantae</taxon>
        <taxon>Streptophyta</taxon>
        <taxon>Embryophyta</taxon>
        <taxon>Tracheophyta</taxon>
        <taxon>Spermatophyta</taxon>
        <taxon>Magnoliopsida</taxon>
        <taxon>eudicotyledons</taxon>
        <taxon>Gunneridae</taxon>
        <taxon>Pentapetalae</taxon>
        <taxon>asterids</taxon>
        <taxon>lamiids</taxon>
        <taxon>Solanales</taxon>
        <taxon>Solanaceae</taxon>
        <taxon>Solanoideae</taxon>
        <taxon>Solaneae</taxon>
        <taxon>Solanum</taxon>
        <taxon>Solanum subgen. Lycopersicon</taxon>
    </lineage>
</organism>
<name>A0A6N2AFZ1_SOLCI</name>